<reference evidence="2" key="3">
    <citation type="submission" date="2008-04" db="EMBL/GenBank/DDBJ databases">
        <title>Complete sequence of chromosome of Exiguobacterium sibiricum 255-15.</title>
        <authorList>
            <consortium name="US DOE Joint Genome Institute"/>
            <person name="Copeland A."/>
            <person name="Lucas S."/>
            <person name="Lapidus A."/>
            <person name="Glavina del Rio T."/>
            <person name="Dalin E."/>
            <person name="Tice H."/>
            <person name="Bruce D."/>
            <person name="Goodwin L."/>
            <person name="Pitluck S."/>
            <person name="Kiss H."/>
            <person name="Chertkov O."/>
            <person name="Monk C."/>
            <person name="Brettin T."/>
            <person name="Detter J.C."/>
            <person name="Han C."/>
            <person name="Kuske C.R."/>
            <person name="Schmutz J."/>
            <person name="Larimer F."/>
            <person name="Land M."/>
            <person name="Hauser L."/>
            <person name="Kyrpides N."/>
            <person name="Mikhailova N."/>
            <person name="Vishnivetskaya T."/>
            <person name="Rodrigues D.F."/>
            <person name="Gilichinsky D."/>
            <person name="Tiedje J."/>
            <person name="Richardson P."/>
        </authorList>
    </citation>
    <scope>NUCLEOTIDE SEQUENCE [LARGE SCALE GENOMIC DNA]</scope>
    <source>
        <strain evidence="2">DSM 17290 / CIP 109462 / JCM 13490 / 255-15</strain>
    </source>
</reference>
<evidence type="ECO:0000313" key="2">
    <source>
        <dbReference type="Proteomes" id="UP000001681"/>
    </source>
</evidence>
<keyword evidence="2" id="KW-1185">Reference proteome</keyword>
<protein>
    <submittedName>
        <fullName evidence="1">Uncharacterized protein</fullName>
    </submittedName>
</protein>
<organism evidence="1 2">
    <name type="scientific">Exiguobacterium sibiricum (strain DSM 17290 / CCUG 55495 / CIP 109462 / JCM 13490 / 255-15)</name>
    <dbReference type="NCBI Taxonomy" id="262543"/>
    <lineage>
        <taxon>Bacteria</taxon>
        <taxon>Bacillati</taxon>
        <taxon>Bacillota</taxon>
        <taxon>Bacilli</taxon>
        <taxon>Bacillales</taxon>
        <taxon>Bacillales Family XII. Incertae Sedis</taxon>
        <taxon>Exiguobacterium</taxon>
    </lineage>
</organism>
<evidence type="ECO:0000313" key="1">
    <source>
        <dbReference type="EMBL" id="ACB61536.1"/>
    </source>
</evidence>
<reference evidence="1 2" key="1">
    <citation type="journal article" date="2006" name="Extremophiles">
        <title>Characterization of Exiguobacterium isolates from the Siberian permafrost. Description of Exiguobacterium sibiricum sp. nov.</title>
        <authorList>
            <person name="Rodrigues D.F."/>
            <person name="Goris J."/>
            <person name="Vishnivetskaya T."/>
            <person name="Gilichinsky D."/>
            <person name="Thomashow M.F."/>
            <person name="Tiedje J.M."/>
        </authorList>
    </citation>
    <scope>NUCLEOTIDE SEQUENCE [LARGE SCALE GENOMIC DNA]</scope>
    <source>
        <strain evidence="2">DSM 17290 / CIP 109462 / JCM 13490 / 255-15</strain>
    </source>
</reference>
<reference evidence="1 2" key="2">
    <citation type="journal article" date="2008" name="BMC Genomics">
        <title>Architecture of thermal adaptation in an Exiguobacterium sibiricum strain isolated from 3 million year old permafrost: a genome and transcriptome approach.</title>
        <authorList>
            <person name="Rodrigues D.F."/>
            <person name="Ivanova N."/>
            <person name="He Z."/>
            <person name="Huebner M."/>
            <person name="Zhou J."/>
            <person name="Tiedje J.M."/>
        </authorList>
    </citation>
    <scope>NUCLEOTIDE SEQUENCE [LARGE SCALE GENOMIC DNA]</scope>
    <source>
        <strain evidence="2">DSM 17290 / CIP 109462 / JCM 13490 / 255-15</strain>
    </source>
</reference>
<dbReference type="HOGENOM" id="CLU_219724_0_0_9"/>
<proteinExistence type="predicted"/>
<dbReference type="EMBL" id="CP001022">
    <property type="protein sequence ID" value="ACB61536.1"/>
    <property type="molecule type" value="Genomic_DNA"/>
</dbReference>
<accession>B1YJF5</accession>
<sequence length="40" mass="4538">MAAKKGKLRTLITLATTVGPIVYKFYKKQQSKKSINTPKR</sequence>
<dbReference type="Proteomes" id="UP000001681">
    <property type="component" value="Chromosome"/>
</dbReference>
<dbReference type="KEGG" id="esi:Exig_2084"/>
<gene>
    <name evidence="1" type="ordered locus">Exig_2084</name>
</gene>
<dbReference type="RefSeq" id="WP_012370953.1">
    <property type="nucleotide sequence ID" value="NC_010556.1"/>
</dbReference>
<name>B1YJF5_EXIS2</name>
<dbReference type="AlphaFoldDB" id="B1YJF5"/>